<gene>
    <name evidence="1" type="ORF">FCL54_06755</name>
</gene>
<dbReference type="Proteomes" id="UP000308230">
    <property type="component" value="Unassembled WGS sequence"/>
</dbReference>
<name>A0A5R9F6U3_9BACL</name>
<dbReference type="EMBL" id="SWLG01000004">
    <property type="protein sequence ID" value="TLS38229.1"/>
    <property type="molecule type" value="Genomic_DNA"/>
</dbReference>
<dbReference type="InterPro" id="IPR058870">
    <property type="entry name" value="YuzC"/>
</dbReference>
<proteinExistence type="predicted"/>
<reference evidence="1 2" key="1">
    <citation type="submission" date="2019-04" db="EMBL/GenBank/DDBJ databases">
        <title>Bacillus caeni sp. nov., a bacterium isolated from mangrove sediment.</title>
        <authorList>
            <person name="Huang H."/>
            <person name="Mo K."/>
            <person name="Hu Y."/>
        </authorList>
    </citation>
    <scope>NUCLEOTIDE SEQUENCE [LARGE SCALE GENOMIC DNA]</scope>
    <source>
        <strain evidence="1 2">HB172195</strain>
    </source>
</reference>
<evidence type="ECO:0000313" key="1">
    <source>
        <dbReference type="EMBL" id="TLS38229.1"/>
    </source>
</evidence>
<evidence type="ECO:0000313" key="2">
    <source>
        <dbReference type="Proteomes" id="UP000308230"/>
    </source>
</evidence>
<protein>
    <submittedName>
        <fullName evidence="1">Uncharacterized protein</fullName>
    </submittedName>
</protein>
<dbReference type="OrthoDB" id="2615349at2"/>
<sequence length="138" mass="15928">MYFRSLCPFNHYPQYLHPVQQYYHNFCFCPPGSWIPPRLPAQAFPPVEVKRFQSSAASSLNLLKDAETLAKRISVDAVFAHDLKDAAQRSDKEAVHRMIKETGISVTFETKFTPDGIRVEFLPKNPEEDSKLMIILEW</sequence>
<keyword evidence="2" id="KW-1185">Reference proteome</keyword>
<dbReference type="RefSeq" id="WP_138124590.1">
    <property type="nucleotide sequence ID" value="NZ_SWLG01000004.1"/>
</dbReference>
<comment type="caution">
    <text evidence="1">The sequence shown here is derived from an EMBL/GenBank/DDBJ whole genome shotgun (WGS) entry which is preliminary data.</text>
</comment>
<organism evidence="1 2">
    <name type="scientific">Exobacillus caeni</name>
    <dbReference type="NCBI Taxonomy" id="2574798"/>
    <lineage>
        <taxon>Bacteria</taxon>
        <taxon>Bacillati</taxon>
        <taxon>Bacillota</taxon>
        <taxon>Bacilli</taxon>
        <taxon>Bacillales</taxon>
        <taxon>Guptibacillaceae</taxon>
        <taxon>Exobacillus</taxon>
    </lineage>
</organism>
<dbReference type="Pfam" id="PF26344">
    <property type="entry name" value="YuzC"/>
    <property type="match status" value="1"/>
</dbReference>
<accession>A0A5R9F6U3</accession>
<dbReference type="AlphaFoldDB" id="A0A5R9F6U3"/>